<evidence type="ECO:0000256" key="2">
    <source>
        <dbReference type="ARBA" id="ARBA00009853"/>
    </source>
</evidence>
<feature type="transmembrane region" description="Helical" evidence="6">
    <location>
        <begin position="129"/>
        <end position="150"/>
    </location>
</feature>
<comment type="subcellular location">
    <subcellularLocation>
        <location evidence="1">Membrane</location>
        <topology evidence="1">Multi-pass membrane protein</topology>
    </subcellularLocation>
</comment>
<dbReference type="PANTHER" id="PTHR22911">
    <property type="entry name" value="ACYL-MALONYL CONDENSING ENZYME-RELATED"/>
    <property type="match status" value="1"/>
</dbReference>
<evidence type="ECO:0000313" key="9">
    <source>
        <dbReference type="Proteomes" id="UP000516105"/>
    </source>
</evidence>
<protein>
    <submittedName>
        <fullName evidence="8">DMT family transporter</fullName>
    </submittedName>
</protein>
<reference evidence="8 9" key="1">
    <citation type="submission" date="2020-08" db="EMBL/GenBank/DDBJ databases">
        <title>Genome sequence of Sphingomonas sediminicola KACC 15039T.</title>
        <authorList>
            <person name="Hyun D.-W."/>
            <person name="Bae J.-W."/>
        </authorList>
    </citation>
    <scope>NUCLEOTIDE SEQUENCE [LARGE SCALE GENOMIC DNA]</scope>
    <source>
        <strain evidence="8 9">KACC 15039</strain>
    </source>
</reference>
<evidence type="ECO:0000313" key="8">
    <source>
        <dbReference type="EMBL" id="QNP47041.1"/>
    </source>
</evidence>
<comment type="similarity">
    <text evidence="2">Belongs to the drug/metabolite transporter (DMT) superfamily. 10 TMS drug/metabolite exporter (DME) (TC 2.A.7.3) family.</text>
</comment>
<keyword evidence="4 6" id="KW-1133">Transmembrane helix</keyword>
<sequence>MDAVMKALVLAIGIYAVSIWRSVVGFILSGSLYLPRRLPWPSRSTLRIHVARGLIVTVMAFLFFWGIGRVPLAQAIALTFIAPLIALMLAALFLHEKIGGRSIGGSVAAFAGVLVIVLGQARAELGPDVLMGSVAIIGSALCYACNIVLMRHQALAAKPLEITFFQSLTVLVLWLAVIPFAGLPDWPSDYWWTWIVIAAAMSTAGAMLFAWGYARAEASYLAVTEYSAFLWAAALGWIVFQEPVSLYTVAGAGMIVGGCIIAARSKIAAPGEVEVAT</sequence>
<feature type="transmembrane region" description="Helical" evidence="6">
    <location>
        <begin position="12"/>
        <end position="34"/>
    </location>
</feature>
<evidence type="ECO:0000256" key="5">
    <source>
        <dbReference type="ARBA" id="ARBA00023136"/>
    </source>
</evidence>
<feature type="transmembrane region" description="Helical" evidence="6">
    <location>
        <begin position="106"/>
        <end position="123"/>
    </location>
</feature>
<organism evidence="8 9">
    <name type="scientific">Sphingomonas sediminicola</name>
    <dbReference type="NCBI Taxonomy" id="386874"/>
    <lineage>
        <taxon>Bacteria</taxon>
        <taxon>Pseudomonadati</taxon>
        <taxon>Pseudomonadota</taxon>
        <taxon>Alphaproteobacteria</taxon>
        <taxon>Sphingomonadales</taxon>
        <taxon>Sphingomonadaceae</taxon>
        <taxon>Sphingomonas</taxon>
    </lineage>
</organism>
<dbReference type="InterPro" id="IPR000620">
    <property type="entry name" value="EamA_dom"/>
</dbReference>
<dbReference type="InterPro" id="IPR037185">
    <property type="entry name" value="EmrE-like"/>
</dbReference>
<feature type="domain" description="EamA" evidence="7">
    <location>
        <begin position="4"/>
        <end position="117"/>
    </location>
</feature>
<evidence type="ECO:0000259" key="7">
    <source>
        <dbReference type="Pfam" id="PF00892"/>
    </source>
</evidence>
<keyword evidence="9" id="KW-1185">Reference proteome</keyword>
<evidence type="ECO:0000256" key="6">
    <source>
        <dbReference type="SAM" id="Phobius"/>
    </source>
</evidence>
<dbReference type="PANTHER" id="PTHR22911:SF6">
    <property type="entry name" value="SOLUTE CARRIER FAMILY 35 MEMBER G1"/>
    <property type="match status" value="1"/>
</dbReference>
<dbReference type="Proteomes" id="UP000516105">
    <property type="component" value="Chromosome"/>
</dbReference>
<keyword evidence="3 6" id="KW-0812">Transmembrane</keyword>
<feature type="transmembrane region" description="Helical" evidence="6">
    <location>
        <begin position="190"/>
        <end position="213"/>
    </location>
</feature>
<feature type="transmembrane region" description="Helical" evidence="6">
    <location>
        <begin position="46"/>
        <end position="67"/>
    </location>
</feature>
<dbReference type="EMBL" id="CP060782">
    <property type="protein sequence ID" value="QNP47041.1"/>
    <property type="molecule type" value="Genomic_DNA"/>
</dbReference>
<feature type="domain" description="EamA" evidence="7">
    <location>
        <begin position="131"/>
        <end position="262"/>
    </location>
</feature>
<dbReference type="SUPFAM" id="SSF103481">
    <property type="entry name" value="Multidrug resistance efflux transporter EmrE"/>
    <property type="match status" value="2"/>
</dbReference>
<gene>
    <name evidence="8" type="ORF">H9L14_13790</name>
</gene>
<feature type="transmembrane region" description="Helical" evidence="6">
    <location>
        <begin position="162"/>
        <end position="184"/>
    </location>
</feature>
<feature type="transmembrane region" description="Helical" evidence="6">
    <location>
        <begin position="73"/>
        <end position="94"/>
    </location>
</feature>
<evidence type="ECO:0000256" key="4">
    <source>
        <dbReference type="ARBA" id="ARBA00022989"/>
    </source>
</evidence>
<accession>A0ABX6TCF8</accession>
<feature type="transmembrane region" description="Helical" evidence="6">
    <location>
        <begin position="220"/>
        <end position="240"/>
    </location>
</feature>
<proteinExistence type="inferred from homology"/>
<evidence type="ECO:0000256" key="1">
    <source>
        <dbReference type="ARBA" id="ARBA00004141"/>
    </source>
</evidence>
<dbReference type="Pfam" id="PF00892">
    <property type="entry name" value="EamA"/>
    <property type="match status" value="2"/>
</dbReference>
<name>A0ABX6TCF8_9SPHN</name>
<evidence type="ECO:0000256" key="3">
    <source>
        <dbReference type="ARBA" id="ARBA00022692"/>
    </source>
</evidence>
<keyword evidence="5 6" id="KW-0472">Membrane</keyword>
<feature type="transmembrane region" description="Helical" evidence="6">
    <location>
        <begin position="246"/>
        <end position="263"/>
    </location>
</feature>